<accession>A0ABD6WAR8</accession>
<name>A0ABD6WAR8_RATRA</name>
<dbReference type="AlphaFoldDB" id="A0ABD6WAR8"/>
<dbReference type="InterPro" id="IPR036426">
    <property type="entry name" value="Bulb-type_lectin_dom_sf"/>
</dbReference>
<dbReference type="SUPFAM" id="SSF51110">
    <property type="entry name" value="alpha-D-mannose-specific plant lectins"/>
    <property type="match status" value="2"/>
</dbReference>
<feature type="domain" description="Bulb-type lectin" evidence="1">
    <location>
        <begin position="55"/>
        <end position="154"/>
    </location>
</feature>
<evidence type="ECO:0000313" key="5">
    <source>
        <dbReference type="Proteomes" id="UP000239698"/>
    </source>
</evidence>
<comment type="caution">
    <text evidence="2">The sequence shown here is derived from an EMBL/GenBank/DDBJ whole genome shotgun (WGS) entry which is preliminary data.</text>
</comment>
<evidence type="ECO:0000259" key="1">
    <source>
        <dbReference type="PROSITE" id="PS50927"/>
    </source>
</evidence>
<dbReference type="Proteomes" id="UP000237881">
    <property type="component" value="Unassembled WGS sequence"/>
</dbReference>
<gene>
    <name evidence="2" type="ORF">C5C04_04740</name>
    <name evidence="3" type="ORF">C5C40_03610</name>
</gene>
<evidence type="ECO:0000313" key="4">
    <source>
        <dbReference type="Proteomes" id="UP000237881"/>
    </source>
</evidence>
<evidence type="ECO:0000313" key="2">
    <source>
        <dbReference type="EMBL" id="PPF15196.1"/>
    </source>
</evidence>
<evidence type="ECO:0000313" key="3">
    <source>
        <dbReference type="EMBL" id="PPH79039.1"/>
    </source>
</evidence>
<dbReference type="EMBL" id="PSVT01000004">
    <property type="protein sequence ID" value="PPH79039.1"/>
    <property type="molecule type" value="Genomic_DNA"/>
</dbReference>
<reference evidence="4 5" key="1">
    <citation type="submission" date="2018-02" db="EMBL/GenBank/DDBJ databases">
        <title>Bacteriophage NCPPB3778 and a type I-E CRISPR drive the evolution of the US Biological Select Agent, Rathayibacter toxicus.</title>
        <authorList>
            <person name="Davis E.W.II."/>
            <person name="Tabima J.F."/>
            <person name="Weisberg A.J."/>
            <person name="Lopes L.D."/>
            <person name="Wiseman M.S."/>
            <person name="Wiseman M.S."/>
            <person name="Pupko T."/>
            <person name="Belcher M.S."/>
            <person name="Sechler A.J."/>
            <person name="Tancos M.A."/>
            <person name="Schroeder B.K."/>
            <person name="Murray T.D."/>
            <person name="Luster D.G."/>
            <person name="Schneider W.L."/>
            <person name="Rogers E."/>
            <person name="Andreote F.D."/>
            <person name="Grunwald N.J."/>
            <person name="Putnam M.L."/>
            <person name="Chang J.H."/>
        </authorList>
    </citation>
    <scope>NUCLEOTIDE SEQUENCE [LARGE SCALE GENOMIC DNA]</scope>
    <source>
        <strain evidence="3 5">AY1D6</strain>
        <strain evidence="2 4">AY1I9</strain>
    </source>
</reference>
<dbReference type="InterPro" id="IPR001480">
    <property type="entry name" value="Bulb-type_lectin_dom"/>
</dbReference>
<dbReference type="Gene3D" id="2.90.10.10">
    <property type="entry name" value="Bulb-type lectin domain"/>
    <property type="match status" value="3"/>
</dbReference>
<sequence length="154" mass="15705">MQSDGNAVIYGPDGSVKWLTGTRGSDLRLGLANNGELVVVDSVSVLWTSQVALPSSSLSAPNGLDAESLLRSVNGAYRAQMQGEGTFVVSGGSGPVWSTGISARGSSFNAYDEGLLAVVTDGGSGAWTASASPSSVGPYRLVMQDDGNLVQYDG</sequence>
<dbReference type="EMBL" id="PSUL01000006">
    <property type="protein sequence ID" value="PPF15196.1"/>
    <property type="molecule type" value="Genomic_DNA"/>
</dbReference>
<proteinExistence type="predicted"/>
<keyword evidence="5" id="KW-1185">Reference proteome</keyword>
<protein>
    <recommendedName>
        <fullName evidence="1">Bulb-type lectin domain-containing protein</fullName>
    </recommendedName>
</protein>
<feature type="domain" description="Bulb-type lectin" evidence="1">
    <location>
        <begin position="1"/>
        <end position="52"/>
    </location>
</feature>
<dbReference type="PROSITE" id="PS50927">
    <property type="entry name" value="BULB_LECTIN"/>
    <property type="match status" value="2"/>
</dbReference>
<organism evidence="2 4">
    <name type="scientific">Rathayibacter rathayi</name>
    <name type="common">Corynebacterium rathayi</name>
    <dbReference type="NCBI Taxonomy" id="33887"/>
    <lineage>
        <taxon>Bacteria</taxon>
        <taxon>Bacillati</taxon>
        <taxon>Actinomycetota</taxon>
        <taxon>Actinomycetes</taxon>
        <taxon>Micrococcales</taxon>
        <taxon>Microbacteriaceae</taxon>
        <taxon>Rathayibacter</taxon>
    </lineage>
</organism>
<dbReference type="Proteomes" id="UP000239698">
    <property type="component" value="Unassembled WGS sequence"/>
</dbReference>